<dbReference type="GO" id="GO:0051537">
    <property type="term" value="F:2 iron, 2 sulfur cluster binding"/>
    <property type="evidence" value="ECO:0007669"/>
    <property type="project" value="UniProtKB-KW"/>
</dbReference>
<dbReference type="PROSITE" id="PS00570">
    <property type="entry name" value="RING_HYDROXYL_ALPHA"/>
    <property type="match status" value="1"/>
</dbReference>
<dbReference type="CDD" id="cd03469">
    <property type="entry name" value="Rieske_RO_Alpha_N"/>
    <property type="match status" value="1"/>
</dbReference>
<dbReference type="PRINTS" id="PR00090">
    <property type="entry name" value="RNGDIOXGNASE"/>
</dbReference>
<dbReference type="InterPro" id="IPR036922">
    <property type="entry name" value="Rieske_2Fe-2S_sf"/>
</dbReference>
<dbReference type="SUPFAM" id="SSF50022">
    <property type="entry name" value="ISP domain"/>
    <property type="match status" value="1"/>
</dbReference>
<dbReference type="InterPro" id="IPR015881">
    <property type="entry name" value="ARHD_Rieske_2Fe_2S"/>
</dbReference>
<keyword evidence="10" id="KW-1185">Reference proteome</keyword>
<dbReference type="RefSeq" id="WP_152152805.1">
    <property type="nucleotide sequence ID" value="NZ_WEIO01000008.1"/>
</dbReference>
<dbReference type="InterPro" id="IPR017941">
    <property type="entry name" value="Rieske_2Fe-2S"/>
</dbReference>
<evidence type="ECO:0000256" key="1">
    <source>
        <dbReference type="ARBA" id="ARBA00001962"/>
    </source>
</evidence>
<evidence type="ECO:0000313" key="9">
    <source>
        <dbReference type="EMBL" id="KAB7705542.1"/>
    </source>
</evidence>
<evidence type="ECO:0000256" key="6">
    <source>
        <dbReference type="ARBA" id="ARBA00023014"/>
    </source>
</evidence>
<keyword evidence="5" id="KW-0408">Iron</keyword>
<evidence type="ECO:0000313" key="10">
    <source>
        <dbReference type="Proteomes" id="UP000429595"/>
    </source>
</evidence>
<dbReference type="Pfam" id="PF00848">
    <property type="entry name" value="Ring_hydroxyl_A"/>
    <property type="match status" value="1"/>
</dbReference>
<evidence type="ECO:0000256" key="5">
    <source>
        <dbReference type="ARBA" id="ARBA00023004"/>
    </source>
</evidence>
<dbReference type="PANTHER" id="PTHR43756">
    <property type="entry name" value="CHOLINE MONOOXYGENASE, CHLOROPLASTIC"/>
    <property type="match status" value="1"/>
</dbReference>
<dbReference type="Pfam" id="PF00355">
    <property type="entry name" value="Rieske"/>
    <property type="match status" value="1"/>
</dbReference>
<feature type="domain" description="Rieske" evidence="8">
    <location>
        <begin position="41"/>
        <end position="148"/>
    </location>
</feature>
<keyword evidence="4" id="KW-0560">Oxidoreductase</keyword>
<dbReference type="GO" id="GO:0005506">
    <property type="term" value="F:iron ion binding"/>
    <property type="evidence" value="ECO:0007669"/>
    <property type="project" value="InterPro"/>
</dbReference>
<accession>A0A6I1FDA2</accession>
<dbReference type="InterPro" id="IPR001663">
    <property type="entry name" value="Rng_hydr_dOase-A"/>
</dbReference>
<protein>
    <submittedName>
        <fullName evidence="9">Rieske 2Fe-2S domain-containing protein</fullName>
    </submittedName>
</protein>
<evidence type="ECO:0000259" key="8">
    <source>
        <dbReference type="PROSITE" id="PS51296"/>
    </source>
</evidence>
<dbReference type="Gene3D" id="2.102.10.10">
    <property type="entry name" value="Rieske [2Fe-2S] iron-sulphur domain"/>
    <property type="match status" value="1"/>
</dbReference>
<dbReference type="Gene3D" id="3.90.380.10">
    <property type="entry name" value="Naphthalene 1,2-dioxygenase Alpha Subunit, Chain A, domain 1"/>
    <property type="match status" value="2"/>
</dbReference>
<evidence type="ECO:0000256" key="4">
    <source>
        <dbReference type="ARBA" id="ARBA00023002"/>
    </source>
</evidence>
<reference evidence="9 10" key="1">
    <citation type="submission" date="2019-10" db="EMBL/GenBank/DDBJ databases">
        <title>Bacillus aerolatum sp. nov., isolated from bioaerosol of sport playgrounds.</title>
        <authorList>
            <person name="Chen P."/>
            <person name="Zhang G."/>
        </authorList>
    </citation>
    <scope>NUCLEOTIDE SEQUENCE [LARGE SCALE GENOMIC DNA]</scope>
    <source>
        <strain evidence="9 10">CX253</strain>
    </source>
</reference>
<dbReference type="InterPro" id="IPR015879">
    <property type="entry name" value="Ring_hydroxy_dOase_asu_C_dom"/>
</dbReference>
<keyword evidence="2" id="KW-0001">2Fe-2S</keyword>
<dbReference type="PROSITE" id="PS51296">
    <property type="entry name" value="RIESKE"/>
    <property type="match status" value="1"/>
</dbReference>
<dbReference type="AlphaFoldDB" id="A0A6I1FDA2"/>
<keyword evidence="7" id="KW-0520">NAD</keyword>
<gene>
    <name evidence="9" type="ORF">F9802_13450</name>
</gene>
<dbReference type="PANTHER" id="PTHR43756:SF5">
    <property type="entry name" value="CHOLINE MONOOXYGENASE, CHLOROPLASTIC"/>
    <property type="match status" value="1"/>
</dbReference>
<dbReference type="Proteomes" id="UP000429595">
    <property type="component" value="Unassembled WGS sequence"/>
</dbReference>
<comment type="cofactor">
    <cofactor evidence="1">
        <name>Fe cation</name>
        <dbReference type="ChEBI" id="CHEBI:24875"/>
    </cofactor>
</comment>
<sequence>MAKAEVRISEKLSEAHTLPSWLYTKPEVLEVEKREIFSKTWQYVGHTSQFTKPGDYITTEVADRPVIVSYGQDGELRAFYNVCTHRAAKLVEGEGNKAVFACPYHAWTFRLDGSLNRAPNMDGVENFDHQDFCLKKIKLEIFESFIFINLDPEAESMSVLFPDLFNHVKKYDMGSFKRVRVKETICQSNWKIGIDNYLECDHCSIVHKALVSKLDMNLYEMAMYENYSYQGTPLKGVAGDFALGQGGRYYWLYPNTWFSFDPGPANLSIHQSIPIDHRTTKYVYTTFFKTDVVTKEEEELMAIDELVRKEDLDICEVVQKGIETGVHTQGRFSLTENLVHQFHLLLQKDLEASLPLQPAKSSNTL</sequence>
<evidence type="ECO:0000256" key="3">
    <source>
        <dbReference type="ARBA" id="ARBA00022723"/>
    </source>
</evidence>
<organism evidence="9 10">
    <name type="scientific">Bacillus aerolatus</name>
    <dbReference type="NCBI Taxonomy" id="2653354"/>
    <lineage>
        <taxon>Bacteria</taxon>
        <taxon>Bacillati</taxon>
        <taxon>Bacillota</taxon>
        <taxon>Bacilli</taxon>
        <taxon>Bacillales</taxon>
        <taxon>Bacillaceae</taxon>
        <taxon>Bacillus</taxon>
    </lineage>
</organism>
<comment type="caution">
    <text evidence="9">The sequence shown here is derived from an EMBL/GenBank/DDBJ whole genome shotgun (WGS) entry which is preliminary data.</text>
</comment>
<evidence type="ECO:0000256" key="2">
    <source>
        <dbReference type="ARBA" id="ARBA00022714"/>
    </source>
</evidence>
<dbReference type="EMBL" id="WEIO01000008">
    <property type="protein sequence ID" value="KAB7705542.1"/>
    <property type="molecule type" value="Genomic_DNA"/>
</dbReference>
<name>A0A6I1FDA2_9BACI</name>
<dbReference type="GO" id="GO:0004497">
    <property type="term" value="F:monooxygenase activity"/>
    <property type="evidence" value="ECO:0007669"/>
    <property type="project" value="UniProtKB-ARBA"/>
</dbReference>
<dbReference type="GO" id="GO:0016705">
    <property type="term" value="F:oxidoreductase activity, acting on paired donors, with incorporation or reduction of molecular oxygen"/>
    <property type="evidence" value="ECO:0007669"/>
    <property type="project" value="UniProtKB-ARBA"/>
</dbReference>
<keyword evidence="3" id="KW-0479">Metal-binding</keyword>
<proteinExistence type="predicted"/>
<evidence type="ECO:0000256" key="7">
    <source>
        <dbReference type="ARBA" id="ARBA00023027"/>
    </source>
</evidence>
<dbReference type="SUPFAM" id="SSF55961">
    <property type="entry name" value="Bet v1-like"/>
    <property type="match status" value="1"/>
</dbReference>
<keyword evidence="6" id="KW-0411">Iron-sulfur</keyword>